<keyword evidence="1" id="KW-0472">Membrane</keyword>
<dbReference type="Proteomes" id="UP000199256">
    <property type="component" value="Unassembled WGS sequence"/>
</dbReference>
<dbReference type="OrthoDB" id="5516475at2"/>
<feature type="transmembrane region" description="Helical" evidence="1">
    <location>
        <begin position="247"/>
        <end position="271"/>
    </location>
</feature>
<protein>
    <submittedName>
        <fullName evidence="2">Uncharacterized protein</fullName>
    </submittedName>
</protein>
<keyword evidence="1" id="KW-1133">Transmembrane helix</keyword>
<organism evidence="2 3">
    <name type="scientific">Ectothiorhodospira marina</name>
    <dbReference type="NCBI Taxonomy" id="1396821"/>
    <lineage>
        <taxon>Bacteria</taxon>
        <taxon>Pseudomonadati</taxon>
        <taxon>Pseudomonadota</taxon>
        <taxon>Gammaproteobacteria</taxon>
        <taxon>Chromatiales</taxon>
        <taxon>Ectothiorhodospiraceae</taxon>
        <taxon>Ectothiorhodospira</taxon>
    </lineage>
</organism>
<evidence type="ECO:0000313" key="2">
    <source>
        <dbReference type="EMBL" id="SEL46089.1"/>
    </source>
</evidence>
<dbReference type="RefSeq" id="WP_090255068.1">
    <property type="nucleotide sequence ID" value="NZ_FOAA01000017.1"/>
</dbReference>
<sequence length="308" mass="32032">MVSTPLRWAIAAVFFAGLAVGGWPWGRMAPRVRSALATFGALEVAVALTALGHFFLTDLYHSLYPALYALAGDHPVADQALKAGLAAVILFPPAFLMGGTLPMMGQFMVRVVGRLSTTGTALYSLNTFSSAVGALAAGFAAAHGGVDRLCLGSGHPGRGGALDKTVCPGPAEFRLHLRHRAGVFPGRPVPWITDGQRLGPHPASAPHGVLGVLLLLSAVVIAASPWAFHAATDGLNYVGAGAGWREYLSAVSATAMVLPGILLGAVLPYLLRAVEASRPEPGQIIGQLREGSHATATRNWRGDIWTPS</sequence>
<feature type="transmembrane region" description="Helical" evidence="1">
    <location>
        <begin position="207"/>
        <end position="227"/>
    </location>
</feature>
<evidence type="ECO:0000313" key="3">
    <source>
        <dbReference type="Proteomes" id="UP000199256"/>
    </source>
</evidence>
<feature type="transmembrane region" description="Helical" evidence="1">
    <location>
        <begin position="35"/>
        <end position="56"/>
    </location>
</feature>
<feature type="transmembrane region" description="Helical" evidence="1">
    <location>
        <begin position="6"/>
        <end position="23"/>
    </location>
</feature>
<name>A0A1H7QE29_9GAMM</name>
<gene>
    <name evidence="2" type="ORF">SAMN05444515_11727</name>
</gene>
<proteinExistence type="predicted"/>
<keyword evidence="3" id="KW-1185">Reference proteome</keyword>
<evidence type="ECO:0000256" key="1">
    <source>
        <dbReference type="SAM" id="Phobius"/>
    </source>
</evidence>
<reference evidence="3" key="1">
    <citation type="submission" date="2016-10" db="EMBL/GenBank/DDBJ databases">
        <authorList>
            <person name="Varghese N."/>
            <person name="Submissions S."/>
        </authorList>
    </citation>
    <scope>NUCLEOTIDE SEQUENCE [LARGE SCALE GENOMIC DNA]</scope>
    <source>
        <strain evidence="3">DSM 241</strain>
    </source>
</reference>
<dbReference type="STRING" id="1396821.SAMN05444515_11727"/>
<feature type="transmembrane region" description="Helical" evidence="1">
    <location>
        <begin position="83"/>
        <end position="104"/>
    </location>
</feature>
<dbReference type="AlphaFoldDB" id="A0A1H7QE29"/>
<keyword evidence="1" id="KW-0812">Transmembrane</keyword>
<dbReference type="EMBL" id="FOAA01000017">
    <property type="protein sequence ID" value="SEL46089.1"/>
    <property type="molecule type" value="Genomic_DNA"/>
</dbReference>
<accession>A0A1H7QE29</accession>